<sequence length="558" mass="61784">MFRINLGRWVSAISYITAPRTGKMAEGSLKVMVSMGHGTNSHIKPLLEVGTMLRERNHTVFYSSLESYQKFNKPYQLPFVSLGKEKEIEGDMRTKTKQFFSRIEATSASKDMAQSFGKMAPGAYDVIYPAILKVMEQEKPDVVLCDFIATACRDAAQMLGIPLVTGFQATDFFGVTSSPFITTDLGYGSITTENMNFLQRFQSKVIDPLLDYYYYYPMVKKINAVRAKYGVPLASTPFGDFSISLGLSSSFVGFEAAMNFPPNIKVYGPVKSRSYSPLTPELAYFLDNHSKTLYIAFGSAVLLGESDIDNLVIGCLQAMADGSIDGVLWGLGNTLEEDFPEKFSFNGTEITREQLFSGKIPGLQLLSWAPQTSILDHENTKLFISHGGLESAFEAILSGTPILCMPYLGDQPRNARKLEDAGVGKHLERFSATPAKVADGIGHIMDDATGSFALNLKRMRTIAEYSSRRKESGADAVEEYVYTAQACRPLHPHKYGEIPCELKHLSLPSRNMPYLIANALDVYAAAILLALALTYTIITVIWKLTRSSFLIDIHKKTQ</sequence>
<name>A0ACC2S3Z4_9FUNG</name>
<comment type="caution">
    <text evidence="1">The sequence shown here is derived from an EMBL/GenBank/DDBJ whole genome shotgun (WGS) entry which is preliminary data.</text>
</comment>
<protein>
    <submittedName>
        <fullName evidence="1">Uncharacterized protein</fullName>
    </submittedName>
</protein>
<evidence type="ECO:0000313" key="2">
    <source>
        <dbReference type="Proteomes" id="UP001165960"/>
    </source>
</evidence>
<keyword evidence="2" id="KW-1185">Reference proteome</keyword>
<reference evidence="1" key="1">
    <citation type="submission" date="2022-04" db="EMBL/GenBank/DDBJ databases">
        <title>Genome of the entomopathogenic fungus Entomophthora muscae.</title>
        <authorList>
            <person name="Elya C."/>
            <person name="Lovett B.R."/>
            <person name="Lee E."/>
            <person name="Macias A.M."/>
            <person name="Hajek A.E."/>
            <person name="De Bivort B.L."/>
            <person name="Kasson M.T."/>
            <person name="De Fine Licht H.H."/>
            <person name="Stajich J.E."/>
        </authorList>
    </citation>
    <scope>NUCLEOTIDE SEQUENCE</scope>
    <source>
        <strain evidence="1">Berkeley</strain>
    </source>
</reference>
<proteinExistence type="predicted"/>
<evidence type="ECO:0000313" key="1">
    <source>
        <dbReference type="EMBL" id="KAJ9057106.1"/>
    </source>
</evidence>
<gene>
    <name evidence="1" type="ORF">DSO57_1025753</name>
</gene>
<dbReference type="EMBL" id="QTSX02005826">
    <property type="protein sequence ID" value="KAJ9057106.1"/>
    <property type="molecule type" value="Genomic_DNA"/>
</dbReference>
<accession>A0ACC2S3Z4</accession>
<dbReference type="Proteomes" id="UP001165960">
    <property type="component" value="Unassembled WGS sequence"/>
</dbReference>
<organism evidence="1 2">
    <name type="scientific">Entomophthora muscae</name>
    <dbReference type="NCBI Taxonomy" id="34485"/>
    <lineage>
        <taxon>Eukaryota</taxon>
        <taxon>Fungi</taxon>
        <taxon>Fungi incertae sedis</taxon>
        <taxon>Zoopagomycota</taxon>
        <taxon>Entomophthoromycotina</taxon>
        <taxon>Entomophthoromycetes</taxon>
        <taxon>Entomophthorales</taxon>
        <taxon>Entomophthoraceae</taxon>
        <taxon>Entomophthora</taxon>
    </lineage>
</organism>